<evidence type="ECO:0000313" key="1">
    <source>
        <dbReference type="EMBL" id="MDV6271104.1"/>
    </source>
</evidence>
<protein>
    <submittedName>
        <fullName evidence="1">Uncharacterized protein</fullName>
    </submittedName>
</protein>
<reference evidence="1 2" key="1">
    <citation type="submission" date="2023-10" db="EMBL/GenBank/DDBJ databases">
        <title>Development of a sustainable strategy for remediation of hydrocarbon-contaminated territories based on the waste exchange concept.</title>
        <authorList>
            <person name="Krivoruchko A."/>
        </authorList>
    </citation>
    <scope>NUCLEOTIDE SEQUENCE [LARGE SCALE GENOMIC DNA]</scope>
    <source>
        <strain evidence="1 2">IEGM 1203</strain>
    </source>
</reference>
<gene>
    <name evidence="1" type="ORF">R3Q16_31235</name>
</gene>
<sequence length="276" mass="28877">MPAITNPNASHIWDEAEVYIIAKSDLIAAGIDIESLVPESIEDELDIRWIEGFVGLLDPAKGIPVTPAIEIVHHDAFGRARFRSKAKKGTITTGFTAYEDNEVTKLFVLPGSRRGKVGAPKNMQFYVCYVARDEDIATRILISTMSALFELTSHAGIVEGEKEAYEVTVHHANDNDNDVFFLVDQDTAPGPKSVTFAGGPFTAGTFTLTVSGKTTAPIAFGATVAAIKTALELLSTVGSGNANVTGTVAAGLTVTVPGALSGNGAGLTPAGTITVA</sequence>
<dbReference type="Proteomes" id="UP001185927">
    <property type="component" value="Unassembled WGS sequence"/>
</dbReference>
<keyword evidence="2" id="KW-1185">Reference proteome</keyword>
<dbReference type="RefSeq" id="WP_317545567.1">
    <property type="nucleotide sequence ID" value="NZ_JAWLKB010000031.1"/>
</dbReference>
<evidence type="ECO:0000313" key="2">
    <source>
        <dbReference type="Proteomes" id="UP001185927"/>
    </source>
</evidence>
<dbReference type="EMBL" id="JAWLKB010000031">
    <property type="protein sequence ID" value="MDV6271104.1"/>
    <property type="molecule type" value="Genomic_DNA"/>
</dbReference>
<comment type="caution">
    <text evidence="1">The sequence shown here is derived from an EMBL/GenBank/DDBJ whole genome shotgun (WGS) entry which is preliminary data.</text>
</comment>
<organism evidence="1 2">
    <name type="scientific">Rhodococcus globerulus</name>
    <dbReference type="NCBI Taxonomy" id="33008"/>
    <lineage>
        <taxon>Bacteria</taxon>
        <taxon>Bacillati</taxon>
        <taxon>Actinomycetota</taxon>
        <taxon>Actinomycetes</taxon>
        <taxon>Mycobacteriales</taxon>
        <taxon>Nocardiaceae</taxon>
        <taxon>Rhodococcus</taxon>
    </lineage>
</organism>
<accession>A0ABU4C481</accession>
<proteinExistence type="predicted"/>
<name>A0ABU4C481_RHOGO</name>